<dbReference type="PANTHER" id="PTHR42111">
    <property type="entry name" value="YALI0D23727P"/>
    <property type="match status" value="1"/>
</dbReference>
<gene>
    <name evidence="2" type="ORF">FN846DRAFT_103059</name>
</gene>
<feature type="compositionally biased region" description="Low complexity" evidence="1">
    <location>
        <begin position="55"/>
        <end position="68"/>
    </location>
</feature>
<proteinExistence type="predicted"/>
<comment type="caution">
    <text evidence="2">The sequence shown here is derived from an EMBL/GenBank/DDBJ whole genome shotgun (WGS) entry which is preliminary data.</text>
</comment>
<keyword evidence="3" id="KW-1185">Reference proteome</keyword>
<dbReference type="OrthoDB" id="5364312at2759"/>
<feature type="compositionally biased region" description="Polar residues" evidence="1">
    <location>
        <begin position="1"/>
        <end position="11"/>
    </location>
</feature>
<feature type="compositionally biased region" description="Low complexity" evidence="1">
    <location>
        <begin position="270"/>
        <end position="284"/>
    </location>
</feature>
<dbReference type="InParanoid" id="A0A5J5F9C9"/>
<dbReference type="AlphaFoldDB" id="A0A5J5F9C9"/>
<feature type="region of interest" description="Disordered" evidence="1">
    <location>
        <begin position="265"/>
        <end position="337"/>
    </location>
</feature>
<name>A0A5J5F9C9_9PEZI</name>
<feature type="compositionally biased region" description="Low complexity" evidence="1">
    <location>
        <begin position="128"/>
        <end position="137"/>
    </location>
</feature>
<feature type="region of interest" description="Disordered" evidence="1">
    <location>
        <begin position="1"/>
        <end position="137"/>
    </location>
</feature>
<organism evidence="2 3">
    <name type="scientific">Sphaerosporella brunnea</name>
    <dbReference type="NCBI Taxonomy" id="1250544"/>
    <lineage>
        <taxon>Eukaryota</taxon>
        <taxon>Fungi</taxon>
        <taxon>Dikarya</taxon>
        <taxon>Ascomycota</taxon>
        <taxon>Pezizomycotina</taxon>
        <taxon>Pezizomycetes</taxon>
        <taxon>Pezizales</taxon>
        <taxon>Pyronemataceae</taxon>
        <taxon>Sphaerosporella</taxon>
    </lineage>
</organism>
<evidence type="ECO:0000313" key="2">
    <source>
        <dbReference type="EMBL" id="KAA8913529.1"/>
    </source>
</evidence>
<feature type="region of interest" description="Disordered" evidence="1">
    <location>
        <begin position="353"/>
        <end position="374"/>
    </location>
</feature>
<dbReference type="PANTHER" id="PTHR42111:SF1">
    <property type="entry name" value="YALI0D23727P"/>
    <property type="match status" value="1"/>
</dbReference>
<feature type="compositionally biased region" description="Low complexity" evidence="1">
    <location>
        <begin position="23"/>
        <end position="36"/>
    </location>
</feature>
<accession>A0A5J5F9C9</accession>
<dbReference type="EMBL" id="VXIS01000014">
    <property type="protein sequence ID" value="KAA8913529.1"/>
    <property type="molecule type" value="Genomic_DNA"/>
</dbReference>
<dbReference type="Proteomes" id="UP000326924">
    <property type="component" value="Unassembled WGS sequence"/>
</dbReference>
<protein>
    <submittedName>
        <fullName evidence="2">Uncharacterized protein</fullName>
    </submittedName>
</protein>
<evidence type="ECO:0000313" key="3">
    <source>
        <dbReference type="Proteomes" id="UP000326924"/>
    </source>
</evidence>
<sequence>MSAPAITTNLSAHDDAKVAEPVSPGSKSSKRSFFGLGKKKKGSTVKEKEQQQPDSESPAAAGAEPAVVISEKAPQLPELIQQAPMDTRLPDSVTAAAAAVTSPSSLSPKFPPSASPILAPRPTSAPYSTSSPRALSTSSSMIFERNVQEHPNNPHLPVPTSPAIPAHIQTENHIPPVLEASSLAITDRNCGVDEVEIVMHSAHQPAVLSVSPSSSAYFSSLPDHIAAAASSAETTAEEFADRRRLSFISFADVVQAEQAEQFSDVLTQHSSSSSPASRGSPVQSAVDPIAISTINERLRRSPSPIRLGNSPPGSGYGGSGIAAPSSPDSLGAELPQQQRGELTIETMRQALRKTGSGDLGMLAQRSPIAGSFNR</sequence>
<feature type="compositionally biased region" description="Low complexity" evidence="1">
    <location>
        <begin position="92"/>
        <end position="108"/>
    </location>
</feature>
<reference evidence="2 3" key="1">
    <citation type="submission" date="2019-09" db="EMBL/GenBank/DDBJ databases">
        <title>Draft genome of the ectomycorrhizal ascomycete Sphaerosporella brunnea.</title>
        <authorList>
            <consortium name="DOE Joint Genome Institute"/>
            <person name="Benucci G.M."/>
            <person name="Marozzi G."/>
            <person name="Antonielli L."/>
            <person name="Sanchez S."/>
            <person name="Marco P."/>
            <person name="Wang X."/>
            <person name="Falini L.B."/>
            <person name="Barry K."/>
            <person name="Haridas S."/>
            <person name="Lipzen A."/>
            <person name="Labutti K."/>
            <person name="Grigoriev I.V."/>
            <person name="Murat C."/>
            <person name="Martin F."/>
            <person name="Albertini E."/>
            <person name="Donnini D."/>
            <person name="Bonito G."/>
        </authorList>
    </citation>
    <scope>NUCLEOTIDE SEQUENCE [LARGE SCALE GENOMIC DNA]</scope>
    <source>
        <strain evidence="2 3">Sb_GMNB300</strain>
    </source>
</reference>
<evidence type="ECO:0000256" key="1">
    <source>
        <dbReference type="SAM" id="MobiDB-lite"/>
    </source>
</evidence>